<keyword evidence="1" id="KW-0393">Immunoglobulin domain</keyword>
<feature type="transmembrane region" description="Helical" evidence="2">
    <location>
        <begin position="131"/>
        <end position="152"/>
    </location>
</feature>
<dbReference type="GO" id="GO:0050853">
    <property type="term" value="P:B cell receptor signaling pathway"/>
    <property type="evidence" value="ECO:0007669"/>
    <property type="project" value="TreeGrafter"/>
</dbReference>
<dbReference type="InterPro" id="IPR036179">
    <property type="entry name" value="Ig-like_dom_sf"/>
</dbReference>
<dbReference type="GO" id="GO:0019815">
    <property type="term" value="C:B cell receptor complex"/>
    <property type="evidence" value="ECO:0007669"/>
    <property type="project" value="TreeGrafter"/>
</dbReference>
<dbReference type="InterPro" id="IPR013151">
    <property type="entry name" value="Immunoglobulin_dom"/>
</dbReference>
<evidence type="ECO:0000313" key="6">
    <source>
        <dbReference type="Proteomes" id="UP000261600"/>
    </source>
</evidence>
<dbReference type="Ensembl" id="ENSMALT00000013315.1">
    <property type="protein sequence ID" value="ENSMALP00000013035.1"/>
    <property type="gene ID" value="ENSMALG00000009229.1"/>
</dbReference>
<dbReference type="Proteomes" id="UP000261600">
    <property type="component" value="Unplaced"/>
</dbReference>
<dbReference type="PANTHER" id="PTHR14334">
    <property type="entry name" value="B-CELL ANTIGEN RECEPTOR COMPLEX-ASSOCIATED PROTEIN"/>
    <property type="match status" value="1"/>
</dbReference>
<sequence>MRWLLAGCCGLALISFSVALQLLQKPRFRRSTVGNITTLYCAASNHDEKANVHWVKADSYNSGTSEINLKRKEITLGNVNKTLNGLLVISNLTEDDSGVYFCKHGNTWGPGTQIMVYKYNQDLVATKNSRILEGLMIIQGLLLAVCIAGIMLHKEKLMKKRDSIYEDPETDHIYEGLAIETCGGGLYEELSVYAQAEGTEAPWE</sequence>
<proteinExistence type="predicted"/>
<evidence type="ECO:0000256" key="2">
    <source>
        <dbReference type="SAM" id="Phobius"/>
    </source>
</evidence>
<dbReference type="GO" id="GO:0009897">
    <property type="term" value="C:external side of plasma membrane"/>
    <property type="evidence" value="ECO:0007669"/>
    <property type="project" value="TreeGrafter"/>
</dbReference>
<evidence type="ECO:0000259" key="4">
    <source>
        <dbReference type="PROSITE" id="PS50835"/>
    </source>
</evidence>
<keyword evidence="2" id="KW-1133">Transmembrane helix</keyword>
<evidence type="ECO:0000256" key="1">
    <source>
        <dbReference type="ARBA" id="ARBA00023319"/>
    </source>
</evidence>
<reference evidence="5" key="1">
    <citation type="submission" date="2025-08" db="UniProtKB">
        <authorList>
            <consortium name="Ensembl"/>
        </authorList>
    </citation>
    <scope>IDENTIFICATION</scope>
</reference>
<name>A0A3Q3J8C0_MONAL</name>
<dbReference type="InterPro" id="IPR007110">
    <property type="entry name" value="Ig-like_dom"/>
</dbReference>
<dbReference type="PROSITE" id="PS50835">
    <property type="entry name" value="IG_LIKE"/>
    <property type="match status" value="1"/>
</dbReference>
<dbReference type="SUPFAM" id="SSF48726">
    <property type="entry name" value="Immunoglobulin"/>
    <property type="match status" value="1"/>
</dbReference>
<keyword evidence="2" id="KW-0472">Membrane</keyword>
<evidence type="ECO:0000313" key="5">
    <source>
        <dbReference type="Ensembl" id="ENSMALP00000013035.1"/>
    </source>
</evidence>
<protein>
    <recommendedName>
        <fullName evidence="4">Ig-like domain-containing protein</fullName>
    </recommendedName>
</protein>
<feature type="chain" id="PRO_5018674180" description="Ig-like domain-containing protein" evidence="3">
    <location>
        <begin position="20"/>
        <end position="204"/>
    </location>
</feature>
<keyword evidence="2" id="KW-0812">Transmembrane</keyword>
<organism evidence="5 6">
    <name type="scientific">Monopterus albus</name>
    <name type="common">Swamp eel</name>
    <dbReference type="NCBI Taxonomy" id="43700"/>
    <lineage>
        <taxon>Eukaryota</taxon>
        <taxon>Metazoa</taxon>
        <taxon>Chordata</taxon>
        <taxon>Craniata</taxon>
        <taxon>Vertebrata</taxon>
        <taxon>Euteleostomi</taxon>
        <taxon>Actinopterygii</taxon>
        <taxon>Neopterygii</taxon>
        <taxon>Teleostei</taxon>
        <taxon>Neoteleostei</taxon>
        <taxon>Acanthomorphata</taxon>
        <taxon>Anabantaria</taxon>
        <taxon>Synbranchiformes</taxon>
        <taxon>Synbranchidae</taxon>
        <taxon>Monopterus</taxon>
    </lineage>
</organism>
<feature type="signal peptide" evidence="3">
    <location>
        <begin position="1"/>
        <end position="19"/>
    </location>
</feature>
<reference evidence="5" key="2">
    <citation type="submission" date="2025-09" db="UniProtKB">
        <authorList>
            <consortium name="Ensembl"/>
        </authorList>
    </citation>
    <scope>IDENTIFICATION</scope>
</reference>
<dbReference type="PANTHER" id="PTHR14334:SF2">
    <property type="entry name" value="B-CELL ANTIGEN RECEPTOR COMPLEX-ASSOCIATED PROTEIN BETA CHAIN"/>
    <property type="match status" value="1"/>
</dbReference>
<dbReference type="Gene3D" id="2.60.40.10">
    <property type="entry name" value="Immunoglobulins"/>
    <property type="match status" value="1"/>
</dbReference>
<dbReference type="CTD" id="974"/>
<dbReference type="SMART" id="SM00408">
    <property type="entry name" value="IGc2"/>
    <property type="match status" value="1"/>
</dbReference>
<dbReference type="RefSeq" id="XP_020472217.1">
    <property type="nucleotide sequence ID" value="XM_020616561.1"/>
</dbReference>
<dbReference type="CDD" id="cd00099">
    <property type="entry name" value="IgV"/>
    <property type="match status" value="1"/>
</dbReference>
<feature type="domain" description="Ig-like" evidence="4">
    <location>
        <begin position="34"/>
        <end position="102"/>
    </location>
</feature>
<evidence type="ECO:0000256" key="3">
    <source>
        <dbReference type="SAM" id="SignalP"/>
    </source>
</evidence>
<dbReference type="Pfam" id="PF00047">
    <property type="entry name" value="ig"/>
    <property type="match status" value="1"/>
</dbReference>
<dbReference type="KEGG" id="malb:109969580"/>
<dbReference type="OrthoDB" id="9894386at2759"/>
<dbReference type="AlphaFoldDB" id="A0A3Q3J8C0"/>
<keyword evidence="3" id="KW-0732">Signal</keyword>
<dbReference type="STRING" id="43700.ENSMALP00000013035"/>
<keyword evidence="6" id="KW-1185">Reference proteome</keyword>
<dbReference type="SMART" id="SM00409">
    <property type="entry name" value="IG"/>
    <property type="match status" value="1"/>
</dbReference>
<dbReference type="GO" id="GO:0030183">
    <property type="term" value="P:B cell differentiation"/>
    <property type="evidence" value="ECO:0007669"/>
    <property type="project" value="TreeGrafter"/>
</dbReference>
<dbReference type="GeneID" id="109969580"/>
<dbReference type="InterPro" id="IPR013783">
    <property type="entry name" value="Ig-like_fold"/>
</dbReference>
<dbReference type="InterPro" id="IPR003598">
    <property type="entry name" value="Ig_sub2"/>
</dbReference>
<dbReference type="InterPro" id="IPR003599">
    <property type="entry name" value="Ig_sub"/>
</dbReference>
<accession>A0A3Q3J8C0</accession>